<proteinExistence type="predicted"/>
<evidence type="ECO:0000259" key="6">
    <source>
        <dbReference type="PROSITE" id="PS51519"/>
    </source>
</evidence>
<keyword evidence="1" id="KW-0805">Transcription regulation</keyword>
<keyword evidence="3" id="KW-0804">Transcription</keyword>
<evidence type="ECO:0000313" key="7">
    <source>
        <dbReference type="EMBL" id="WZN63935.1"/>
    </source>
</evidence>
<gene>
    <name evidence="7" type="ORF">HKI87_08g54880</name>
</gene>
<keyword evidence="8" id="KW-1185">Reference proteome</keyword>
<feature type="compositionally biased region" description="Polar residues" evidence="5">
    <location>
        <begin position="1"/>
        <end position="18"/>
    </location>
</feature>
<evidence type="ECO:0000256" key="1">
    <source>
        <dbReference type="ARBA" id="ARBA00023015"/>
    </source>
</evidence>
<dbReference type="EMBL" id="CP151508">
    <property type="protein sequence ID" value="WZN63935.1"/>
    <property type="molecule type" value="Genomic_DNA"/>
</dbReference>
<dbReference type="GO" id="GO:0003677">
    <property type="term" value="F:DNA binding"/>
    <property type="evidence" value="ECO:0007669"/>
    <property type="project" value="UniProtKB-KW"/>
</dbReference>
<feature type="region of interest" description="Disordered" evidence="5">
    <location>
        <begin position="1"/>
        <end position="31"/>
    </location>
</feature>
<evidence type="ECO:0000256" key="3">
    <source>
        <dbReference type="ARBA" id="ARBA00023163"/>
    </source>
</evidence>
<evidence type="ECO:0000256" key="5">
    <source>
        <dbReference type="SAM" id="MobiDB-lite"/>
    </source>
</evidence>
<evidence type="ECO:0000313" key="8">
    <source>
        <dbReference type="Proteomes" id="UP001472866"/>
    </source>
</evidence>
<keyword evidence="4" id="KW-0539">Nucleus</keyword>
<dbReference type="Pfam" id="PF02042">
    <property type="entry name" value="RWP-RK"/>
    <property type="match status" value="1"/>
</dbReference>
<sequence length="691" mass="78775">MDNGQASSLSLSLEQTGPGSRGTRHGDDRNDAFHKFCSSSYPRRRVEITKEELESVTNLSFREAALKLGVSRTTIQRLRRKYKIPLGPIQRRSKKGRINLENLVELFHFPSREVCERLQVSRTTLLRRCREFGIKEWPYLPDRSPQEYQAIKKMFEVAGNDEDDCLEDTLKEDIEIEKPAVAQTTDRGDPVVLDANTVTSSGRKDSLLVSSTSSSMDFGEQAKVKEQAKVSGDVEGGIGRVRELNDVLLDILRPARKARFADREEEFEMMSKWCEAQEDKVLFDMAPAIFECLQLSVTEADKKLAHKDMGKYVIALQHAAKRLRSPDYIGKAKAEWDRFSTGQEALDVYIPVLVNGFGCPDPAKLLLDAYIHSYQNVYNNSFCMAAWLVGLGYPCPQSPTQIFARVKDVQRQIEEVSVNAMEAFRELLDWHGLPPPPHPFHVPLYAHPGDTRRPKTKLEMIFEKRDFSTRSATSMTESEQGYFEFLMKVDACISFSMHLKCYRENAMMDHITSAVMLYRKMSSTALFEKQDELAAKLRSNGNDWMDGLDTMTLRTYTKLVEEVRLRVHCLGTKVKPASISNTVYEPYVPLLSCAMVPSTARQILTWHQTCIRNLYDDPYILALWLMGLGYKAKPAPVTLWGGPKEEPARAIEREIRNESINGSAVFMSLVKENDVQMLYHHFRKASFPEQD</sequence>
<accession>A0AAX4PE95</accession>
<dbReference type="InterPro" id="IPR003035">
    <property type="entry name" value="RWP-RK_dom"/>
</dbReference>
<dbReference type="PROSITE" id="PS51519">
    <property type="entry name" value="RWP_RK"/>
    <property type="match status" value="1"/>
</dbReference>
<evidence type="ECO:0000256" key="2">
    <source>
        <dbReference type="ARBA" id="ARBA00023125"/>
    </source>
</evidence>
<name>A0AAX4PE95_9CHLO</name>
<dbReference type="Proteomes" id="UP001472866">
    <property type="component" value="Chromosome 08"/>
</dbReference>
<protein>
    <submittedName>
        <fullName evidence="7">RWP-RK domain-containing protein</fullName>
    </submittedName>
</protein>
<keyword evidence="2" id="KW-0238">DNA-binding</keyword>
<organism evidence="7 8">
    <name type="scientific">Chloropicon roscoffensis</name>
    <dbReference type="NCBI Taxonomy" id="1461544"/>
    <lineage>
        <taxon>Eukaryota</taxon>
        <taxon>Viridiplantae</taxon>
        <taxon>Chlorophyta</taxon>
        <taxon>Chloropicophyceae</taxon>
        <taxon>Chloropicales</taxon>
        <taxon>Chloropicaceae</taxon>
        <taxon>Chloropicon</taxon>
    </lineage>
</organism>
<reference evidence="7 8" key="1">
    <citation type="submission" date="2024-03" db="EMBL/GenBank/DDBJ databases">
        <title>Complete genome sequence of the green alga Chloropicon roscoffensis RCC1871.</title>
        <authorList>
            <person name="Lemieux C."/>
            <person name="Pombert J.-F."/>
            <person name="Otis C."/>
            <person name="Turmel M."/>
        </authorList>
    </citation>
    <scope>NUCLEOTIDE SEQUENCE [LARGE SCALE GENOMIC DNA]</scope>
    <source>
        <strain evidence="7 8">RCC1871</strain>
    </source>
</reference>
<evidence type="ECO:0000256" key="4">
    <source>
        <dbReference type="ARBA" id="ARBA00023242"/>
    </source>
</evidence>
<dbReference type="AlphaFoldDB" id="A0AAX4PE95"/>
<feature type="domain" description="RWP-RK" evidence="6">
    <location>
        <begin position="85"/>
        <end position="168"/>
    </location>
</feature>